<evidence type="ECO:0000256" key="11">
    <source>
        <dbReference type="PROSITE-ProRule" id="PRU00309"/>
    </source>
</evidence>
<evidence type="ECO:0000256" key="8">
    <source>
        <dbReference type="ARBA" id="ARBA00023163"/>
    </source>
</evidence>
<dbReference type="FunFam" id="3.30.160.60:FF:000213">
    <property type="entry name" value="Zinc finger protein 624"/>
    <property type="match status" value="1"/>
</dbReference>
<dbReference type="PROSITE" id="PS50950">
    <property type="entry name" value="ZF_THAP"/>
    <property type="match status" value="1"/>
</dbReference>
<dbReference type="SMART" id="SM00355">
    <property type="entry name" value="ZnF_C2H2"/>
    <property type="match status" value="12"/>
</dbReference>
<dbReference type="AlphaFoldDB" id="A0A6B0VG54"/>
<comment type="subcellular location">
    <subcellularLocation>
        <location evidence="1">Nucleus</location>
    </subcellularLocation>
</comment>
<dbReference type="PROSITE" id="PS50157">
    <property type="entry name" value="ZINC_FINGER_C2H2_2"/>
    <property type="match status" value="12"/>
</dbReference>
<evidence type="ECO:0000256" key="7">
    <source>
        <dbReference type="ARBA" id="ARBA00023125"/>
    </source>
</evidence>
<feature type="domain" description="C2H2-type" evidence="13">
    <location>
        <begin position="586"/>
        <end position="613"/>
    </location>
</feature>
<evidence type="ECO:0000313" key="15">
    <source>
        <dbReference type="EMBL" id="MXV00636.1"/>
    </source>
</evidence>
<dbReference type="GO" id="GO:0005634">
    <property type="term" value="C:nucleus"/>
    <property type="evidence" value="ECO:0007669"/>
    <property type="project" value="UniProtKB-SubCell"/>
</dbReference>
<feature type="domain" description="C2H2-type" evidence="13">
    <location>
        <begin position="642"/>
        <end position="669"/>
    </location>
</feature>
<dbReference type="GO" id="GO:0003677">
    <property type="term" value="F:DNA binding"/>
    <property type="evidence" value="ECO:0007669"/>
    <property type="project" value="UniProtKB-UniRule"/>
</dbReference>
<feature type="domain" description="C2H2-type" evidence="13">
    <location>
        <begin position="670"/>
        <end position="697"/>
    </location>
</feature>
<feature type="domain" description="C2H2-type" evidence="13">
    <location>
        <begin position="482"/>
        <end position="509"/>
    </location>
</feature>
<feature type="domain" description="C2H2-type" evidence="13">
    <location>
        <begin position="426"/>
        <end position="453"/>
    </location>
</feature>
<dbReference type="Pfam" id="PF00096">
    <property type="entry name" value="zf-C2H2"/>
    <property type="match status" value="9"/>
</dbReference>
<evidence type="ECO:0000256" key="9">
    <source>
        <dbReference type="ARBA" id="ARBA00023242"/>
    </source>
</evidence>
<keyword evidence="9" id="KW-0539">Nucleus</keyword>
<evidence type="ECO:0000259" key="13">
    <source>
        <dbReference type="PROSITE" id="PS50157"/>
    </source>
</evidence>
<evidence type="ECO:0000256" key="3">
    <source>
        <dbReference type="ARBA" id="ARBA00022737"/>
    </source>
</evidence>
<dbReference type="InterPro" id="IPR036236">
    <property type="entry name" value="Znf_C2H2_sf"/>
</dbReference>
<feature type="domain" description="C2H2-type" evidence="13">
    <location>
        <begin position="726"/>
        <end position="754"/>
    </location>
</feature>
<reference evidence="15" key="1">
    <citation type="submission" date="2019-12" db="EMBL/GenBank/DDBJ databases">
        <title>An insight into the sialome of adult female Ixodes ricinus ticks feeding for 6 days.</title>
        <authorList>
            <person name="Perner J."/>
            <person name="Ribeiro J.M.C."/>
        </authorList>
    </citation>
    <scope>NUCLEOTIDE SEQUENCE</scope>
    <source>
        <strain evidence="15">Semi-engorged</strain>
        <tissue evidence="15">Salivary glands</tissue>
    </source>
</reference>
<dbReference type="InterPro" id="IPR050826">
    <property type="entry name" value="Krueppel_C2H2_ZnFinger"/>
</dbReference>
<dbReference type="Gene3D" id="3.30.160.60">
    <property type="entry name" value="Classic Zinc Finger"/>
    <property type="match status" value="10"/>
</dbReference>
<feature type="domain" description="C2H2-type" evidence="13">
    <location>
        <begin position="530"/>
        <end position="557"/>
    </location>
</feature>
<evidence type="ECO:0000256" key="10">
    <source>
        <dbReference type="PROSITE-ProRule" id="PRU00042"/>
    </source>
</evidence>
<feature type="domain" description="C2H2-type" evidence="13">
    <location>
        <begin position="698"/>
        <end position="725"/>
    </location>
</feature>
<dbReference type="FunFam" id="3.30.160.60:FF:000624">
    <property type="entry name" value="zinc finger protein 697"/>
    <property type="match status" value="1"/>
</dbReference>
<feature type="region of interest" description="Disordered" evidence="12">
    <location>
        <begin position="316"/>
        <end position="369"/>
    </location>
</feature>
<evidence type="ECO:0000256" key="5">
    <source>
        <dbReference type="ARBA" id="ARBA00022833"/>
    </source>
</evidence>
<dbReference type="SUPFAM" id="SSF57667">
    <property type="entry name" value="beta-beta-alpha zinc fingers"/>
    <property type="match status" value="7"/>
</dbReference>
<accession>A0A6B0VG54</accession>
<feature type="region of interest" description="Disordered" evidence="12">
    <location>
        <begin position="390"/>
        <end position="415"/>
    </location>
</feature>
<proteinExistence type="predicted"/>
<keyword evidence="7 11" id="KW-0238">DNA-binding</keyword>
<keyword evidence="5" id="KW-0862">Zinc</keyword>
<dbReference type="FunFam" id="3.30.160.60:FF:000739">
    <property type="entry name" value="Zgc:171418 protein"/>
    <property type="match status" value="2"/>
</dbReference>
<organism evidence="15">
    <name type="scientific">Ixodes ricinus</name>
    <name type="common">Common tick</name>
    <name type="synonym">Acarus ricinus</name>
    <dbReference type="NCBI Taxonomy" id="34613"/>
    <lineage>
        <taxon>Eukaryota</taxon>
        <taxon>Metazoa</taxon>
        <taxon>Ecdysozoa</taxon>
        <taxon>Arthropoda</taxon>
        <taxon>Chelicerata</taxon>
        <taxon>Arachnida</taxon>
        <taxon>Acari</taxon>
        <taxon>Parasitiformes</taxon>
        <taxon>Ixodida</taxon>
        <taxon>Ixodoidea</taxon>
        <taxon>Ixodidae</taxon>
        <taxon>Ixodinae</taxon>
        <taxon>Ixodes</taxon>
    </lineage>
</organism>
<dbReference type="InterPro" id="IPR006612">
    <property type="entry name" value="THAP_Znf"/>
</dbReference>
<feature type="domain" description="C2H2-type" evidence="13">
    <location>
        <begin position="614"/>
        <end position="641"/>
    </location>
</feature>
<dbReference type="SUPFAM" id="SSF57716">
    <property type="entry name" value="Glucocorticoid receptor-like (DNA-binding domain)"/>
    <property type="match status" value="1"/>
</dbReference>
<keyword evidence="6" id="KW-0805">Transcription regulation</keyword>
<evidence type="ECO:0000256" key="1">
    <source>
        <dbReference type="ARBA" id="ARBA00004123"/>
    </source>
</evidence>
<dbReference type="PANTHER" id="PTHR24377">
    <property type="entry name" value="IP01015P-RELATED"/>
    <property type="match status" value="1"/>
</dbReference>
<feature type="compositionally biased region" description="Basic and acidic residues" evidence="12">
    <location>
        <begin position="334"/>
        <end position="347"/>
    </location>
</feature>
<sequence length="789" mass="89393">MATVKKKPPGKDRNVHPKKRKTHRYCCVIDCHNNEGTPNVRLHRFPSQPWDKERRQRWIAAVGRVNPDGSPWAPNDGSRICSAHFVNNEKSNTAIHPAYCPTLFPPVYKKNSPIPQDQVSRFDRWHRRRAKRGGSTMALAKLPKETPATSRNERVHLDGGGGMPASSLHLEGQWNGAFAVKREQDEGSAISISKAWHSGDTDYLSFSHGHLFASQTMSVLVKKEPEDVPFTSAGESVHFDGYGIMSECPLHLEGHGDTGAVAIKEEPDESAFLWTDEGLSTGAPDGASSSPVHPTGLWKGGRRSTIEVPEEILPTLTGAGFPTKDVDGLSPSRLDLEGHWSDRAVKEEADEEPAGMTAEGPDGGDAFGLFISHQPKKEVQTATPVVKEELASAEWDSSSSEESSNSSSSEEQFNQIRRDIREKSRHKCRFCPLSSVSKICITQHEKTHLGEQPFSCNVCQKGFISERGLNIHTHCHRSRAHFRCSACPQVFLQESDLYVHKRIHTGEHKTFGTKYFSTTIASVKASERCFKCPTCPKAFFTKWKLKVHAVSHGKERPFKCSTCPKTFRRKCNLDEHKRIHTDKNCFKCSNCPKAFVTKWRLSNHEKTHSIERPFKCSTCPKTFRRKCNLDEHERIHTDKNCFKCSNCPKAFVTKWRLSNHEKTHSIERPFTCPTCPKRFQKMSCLTNHERVHTGERPFKCAVCHKTFRTKSNLAVHQKVHTNKNCFQCPTCPRAFKVKWRLTNHKKETHPKEALKCPKCPARSFRTKRHLTDHERTHRCERPPGPVDCL</sequence>
<feature type="domain" description="C2H2-type" evidence="13">
    <location>
        <begin position="558"/>
        <end position="585"/>
    </location>
</feature>
<feature type="domain" description="C2H2-type" evidence="13">
    <location>
        <begin position="754"/>
        <end position="782"/>
    </location>
</feature>
<feature type="domain" description="THAP-type" evidence="14">
    <location>
        <begin position="22"/>
        <end position="104"/>
    </location>
</feature>
<evidence type="ECO:0000256" key="2">
    <source>
        <dbReference type="ARBA" id="ARBA00022723"/>
    </source>
</evidence>
<feature type="domain" description="C2H2-type" evidence="13">
    <location>
        <begin position="454"/>
        <end position="481"/>
    </location>
</feature>
<dbReference type="EMBL" id="GIFC01018552">
    <property type="protein sequence ID" value="MXV00636.1"/>
    <property type="molecule type" value="Transcribed_RNA"/>
</dbReference>
<dbReference type="InterPro" id="IPR013087">
    <property type="entry name" value="Znf_C2H2_type"/>
</dbReference>
<keyword evidence="3" id="KW-0677">Repeat</keyword>
<dbReference type="SMART" id="SM00980">
    <property type="entry name" value="THAP"/>
    <property type="match status" value="1"/>
</dbReference>
<evidence type="ECO:0000256" key="12">
    <source>
        <dbReference type="SAM" id="MobiDB-lite"/>
    </source>
</evidence>
<feature type="compositionally biased region" description="Low complexity" evidence="12">
    <location>
        <begin position="392"/>
        <end position="411"/>
    </location>
</feature>
<keyword evidence="4 10" id="KW-0863">Zinc-finger</keyword>
<dbReference type="PROSITE" id="PS00028">
    <property type="entry name" value="ZINC_FINGER_C2H2_1"/>
    <property type="match status" value="10"/>
</dbReference>
<name>A0A6B0VG54_IXORI</name>
<evidence type="ECO:0000259" key="14">
    <source>
        <dbReference type="PROSITE" id="PS50950"/>
    </source>
</evidence>
<protein>
    <submittedName>
        <fullName evidence="15">Putative regulation of transcription</fullName>
    </submittedName>
</protein>
<feature type="region of interest" description="Disordered" evidence="12">
    <location>
        <begin position="281"/>
        <end position="301"/>
    </location>
</feature>
<keyword evidence="8" id="KW-0804">Transcription</keyword>
<dbReference type="GO" id="GO:0008270">
    <property type="term" value="F:zinc ion binding"/>
    <property type="evidence" value="ECO:0007669"/>
    <property type="project" value="UniProtKB-KW"/>
</dbReference>
<evidence type="ECO:0000256" key="6">
    <source>
        <dbReference type="ARBA" id="ARBA00023015"/>
    </source>
</evidence>
<dbReference type="Pfam" id="PF05485">
    <property type="entry name" value="THAP"/>
    <property type="match status" value="1"/>
</dbReference>
<keyword evidence="2" id="KW-0479">Metal-binding</keyword>
<evidence type="ECO:0000256" key="4">
    <source>
        <dbReference type="ARBA" id="ARBA00022771"/>
    </source>
</evidence>